<organism evidence="2 3">
    <name type="scientific">Christiangramia antarctica</name>
    <dbReference type="NCBI Taxonomy" id="2058158"/>
    <lineage>
        <taxon>Bacteria</taxon>
        <taxon>Pseudomonadati</taxon>
        <taxon>Bacteroidota</taxon>
        <taxon>Flavobacteriia</taxon>
        <taxon>Flavobacteriales</taxon>
        <taxon>Flavobacteriaceae</taxon>
        <taxon>Christiangramia</taxon>
    </lineage>
</organism>
<feature type="signal peptide" evidence="1">
    <location>
        <begin position="1"/>
        <end position="23"/>
    </location>
</feature>
<keyword evidence="1" id="KW-0732">Signal</keyword>
<accession>A0ABW5X255</accession>
<keyword evidence="3" id="KW-1185">Reference proteome</keyword>
<evidence type="ECO:0000256" key="1">
    <source>
        <dbReference type="SAM" id="SignalP"/>
    </source>
</evidence>
<evidence type="ECO:0000313" key="2">
    <source>
        <dbReference type="EMBL" id="MFD2833071.1"/>
    </source>
</evidence>
<dbReference type="Proteomes" id="UP001597438">
    <property type="component" value="Unassembled WGS sequence"/>
</dbReference>
<evidence type="ECO:0000313" key="3">
    <source>
        <dbReference type="Proteomes" id="UP001597438"/>
    </source>
</evidence>
<dbReference type="PROSITE" id="PS51257">
    <property type="entry name" value="PROKAR_LIPOPROTEIN"/>
    <property type="match status" value="1"/>
</dbReference>
<reference evidence="3" key="1">
    <citation type="journal article" date="2019" name="Int. J. Syst. Evol. Microbiol.">
        <title>The Global Catalogue of Microorganisms (GCM) 10K type strain sequencing project: providing services to taxonomists for standard genome sequencing and annotation.</title>
        <authorList>
            <consortium name="The Broad Institute Genomics Platform"/>
            <consortium name="The Broad Institute Genome Sequencing Center for Infectious Disease"/>
            <person name="Wu L."/>
            <person name="Ma J."/>
        </authorList>
    </citation>
    <scope>NUCLEOTIDE SEQUENCE [LARGE SCALE GENOMIC DNA]</scope>
    <source>
        <strain evidence="3">KCTC 52925</strain>
    </source>
</reference>
<protein>
    <recommendedName>
        <fullName evidence="4">DUF1735 domain-containing protein</fullName>
    </recommendedName>
</protein>
<comment type="caution">
    <text evidence="2">The sequence shown here is derived from an EMBL/GenBank/DDBJ whole genome shotgun (WGS) entry which is preliminary data.</text>
</comment>
<dbReference type="EMBL" id="JBHUOJ010000012">
    <property type="protein sequence ID" value="MFD2833071.1"/>
    <property type="molecule type" value="Genomic_DNA"/>
</dbReference>
<dbReference type="RefSeq" id="WP_251741289.1">
    <property type="nucleotide sequence ID" value="NZ_JBHUOJ010000012.1"/>
</dbReference>
<sequence length="244" mass="25480">MMKHYLKIFVVLLSLGLVSSCDFDDDFTEPDYVTFEAAPSGTNVGVEVGGTTTYDVKVYTANVVDQARTFNVLVLDNTSLGSEGYSVPATVTIPAGSNEGTLSVQVSDVGLGVAGKALNLNIQEEAGFSVGKPIRLNVARVCPGKEFVIDIVFDGYSDETSYSLVDSAGETIISAAAGSISRGTATLNRSLCIPAGTYTFNIEDSYGDGLTYPNLGSVTISYAGTVLTSFDGNFGSGTSVEVSF</sequence>
<evidence type="ECO:0008006" key="4">
    <source>
        <dbReference type="Google" id="ProtNLM"/>
    </source>
</evidence>
<proteinExistence type="predicted"/>
<feature type="chain" id="PRO_5047227512" description="DUF1735 domain-containing protein" evidence="1">
    <location>
        <begin position="24"/>
        <end position="244"/>
    </location>
</feature>
<name>A0ABW5X255_9FLAO</name>
<gene>
    <name evidence="2" type="ORF">ACFSYS_07195</name>
</gene>